<keyword evidence="2" id="KW-1185">Reference proteome</keyword>
<reference evidence="2" key="1">
    <citation type="journal article" date="2014" name="Nat. Genet.">
        <title>Genome of the human hookworm Necator americanus.</title>
        <authorList>
            <person name="Tang Y.T."/>
            <person name="Gao X."/>
            <person name="Rosa B.A."/>
            <person name="Abubucker S."/>
            <person name="Hallsworth-Pepin K."/>
            <person name="Martin J."/>
            <person name="Tyagi R."/>
            <person name="Heizer E."/>
            <person name="Zhang X."/>
            <person name="Bhonagiri-Palsikar V."/>
            <person name="Minx P."/>
            <person name="Warren W.C."/>
            <person name="Wang Q."/>
            <person name="Zhan B."/>
            <person name="Hotez P.J."/>
            <person name="Sternberg P.W."/>
            <person name="Dougall A."/>
            <person name="Gaze S.T."/>
            <person name="Mulvenna J."/>
            <person name="Sotillo J."/>
            <person name="Ranganathan S."/>
            <person name="Rabelo E.M."/>
            <person name="Wilson R.K."/>
            <person name="Felgner P.L."/>
            <person name="Bethony J."/>
            <person name="Hawdon J.M."/>
            <person name="Gasser R.B."/>
            <person name="Loukas A."/>
            <person name="Mitreva M."/>
        </authorList>
    </citation>
    <scope>NUCLEOTIDE SEQUENCE [LARGE SCALE GENOMIC DNA]</scope>
</reference>
<organism evidence="1 2">
    <name type="scientific">Necator americanus</name>
    <name type="common">Human hookworm</name>
    <dbReference type="NCBI Taxonomy" id="51031"/>
    <lineage>
        <taxon>Eukaryota</taxon>
        <taxon>Metazoa</taxon>
        <taxon>Ecdysozoa</taxon>
        <taxon>Nematoda</taxon>
        <taxon>Chromadorea</taxon>
        <taxon>Rhabditida</taxon>
        <taxon>Rhabditina</taxon>
        <taxon>Rhabditomorpha</taxon>
        <taxon>Strongyloidea</taxon>
        <taxon>Ancylostomatidae</taxon>
        <taxon>Bunostominae</taxon>
        <taxon>Necator</taxon>
    </lineage>
</organism>
<dbReference type="AlphaFoldDB" id="W2SY84"/>
<accession>W2SY84</accession>
<dbReference type="Proteomes" id="UP000053676">
    <property type="component" value="Unassembled WGS sequence"/>
</dbReference>
<dbReference type="KEGG" id="nai:NECAME_12870"/>
<sequence>VNGRVLVGFPHIVASSIIRQCCDKGEGLEFVVCRRDGSMDDVAVRPCDYSGVVEAEQQGESMPPTVDVSTDSTFHTLDIMSIFSRFIRFIKVTPEIALGFVVMFFDVTYAGTAVEGKAKTKGISLKVFTINFSRVHSRKKSFSVERTAAIETGRETLIEIDKASYNCTHSPGWQRVRTIDCWWLGYGTGHGGHTRGLSRWCRCTRRTTEAW</sequence>
<dbReference type="EMBL" id="KI660348">
    <property type="protein sequence ID" value="ETN74600.1"/>
    <property type="molecule type" value="Genomic_DNA"/>
</dbReference>
<dbReference type="OrthoDB" id="6022711at2759"/>
<gene>
    <name evidence="1" type="ORF">NECAME_12870</name>
</gene>
<feature type="non-terminal residue" evidence="1">
    <location>
        <position position="1"/>
    </location>
</feature>
<name>W2SY84_NECAM</name>
<evidence type="ECO:0000313" key="2">
    <source>
        <dbReference type="Proteomes" id="UP000053676"/>
    </source>
</evidence>
<protein>
    <recommendedName>
        <fullName evidence="3">PDZ domain-containing protein</fullName>
    </recommendedName>
</protein>
<proteinExistence type="predicted"/>
<dbReference type="STRING" id="51031.W2SY84"/>
<evidence type="ECO:0008006" key="3">
    <source>
        <dbReference type="Google" id="ProtNLM"/>
    </source>
</evidence>
<evidence type="ECO:0000313" key="1">
    <source>
        <dbReference type="EMBL" id="ETN74600.1"/>
    </source>
</evidence>